<dbReference type="GO" id="GO:0008379">
    <property type="term" value="F:thioredoxin peroxidase activity"/>
    <property type="evidence" value="ECO:0007669"/>
    <property type="project" value="TreeGrafter"/>
</dbReference>
<dbReference type="InterPro" id="IPR050217">
    <property type="entry name" value="Peroxiredoxin"/>
</dbReference>
<dbReference type="PROSITE" id="PS51352">
    <property type="entry name" value="THIOREDOXIN_2"/>
    <property type="match status" value="1"/>
</dbReference>
<dbReference type="Gene3D" id="3.40.30.10">
    <property type="entry name" value="Glutaredoxin"/>
    <property type="match status" value="1"/>
</dbReference>
<dbReference type="GO" id="GO:0033554">
    <property type="term" value="P:cellular response to stress"/>
    <property type="evidence" value="ECO:0007669"/>
    <property type="project" value="TreeGrafter"/>
</dbReference>
<dbReference type="CDD" id="cd03015">
    <property type="entry name" value="PRX_Typ2cys"/>
    <property type="match status" value="1"/>
</dbReference>
<name>A0A517VQ20_9PLAN</name>
<dbReference type="Pfam" id="PF00578">
    <property type="entry name" value="AhpC-TSA"/>
    <property type="match status" value="1"/>
</dbReference>
<dbReference type="SUPFAM" id="SSF52833">
    <property type="entry name" value="Thioredoxin-like"/>
    <property type="match status" value="1"/>
</dbReference>
<evidence type="ECO:0000313" key="7">
    <source>
        <dbReference type="EMBL" id="QDT95122.1"/>
    </source>
</evidence>
<dbReference type="EMBL" id="CP037920">
    <property type="protein sequence ID" value="QDT95122.1"/>
    <property type="molecule type" value="Genomic_DNA"/>
</dbReference>
<evidence type="ECO:0000256" key="5">
    <source>
        <dbReference type="PIRSR" id="PIRSR000239-1"/>
    </source>
</evidence>
<dbReference type="GO" id="GO:0006979">
    <property type="term" value="P:response to oxidative stress"/>
    <property type="evidence" value="ECO:0007669"/>
    <property type="project" value="TreeGrafter"/>
</dbReference>
<evidence type="ECO:0000256" key="2">
    <source>
        <dbReference type="ARBA" id="ARBA00023002"/>
    </source>
</evidence>
<accession>A0A517VQ20</accession>
<comment type="similarity">
    <text evidence="1">Belongs to the peroxiredoxin family. AhpC/Prx1 subfamily.</text>
</comment>
<comment type="function">
    <text evidence="4">Thiol-specific peroxidase that catalyzes the reduction of hydrogen peroxide and organic hydroperoxides to water and alcohols, respectively. Plays a role in cell protection against oxidative stress by detoxifying peroxides.</text>
</comment>
<dbReference type="InterPro" id="IPR013766">
    <property type="entry name" value="Thioredoxin_domain"/>
</dbReference>
<dbReference type="InterPro" id="IPR024706">
    <property type="entry name" value="Peroxiredoxin_AhpC-typ"/>
</dbReference>
<dbReference type="GO" id="GO:0045454">
    <property type="term" value="P:cell redox homeostasis"/>
    <property type="evidence" value="ECO:0007669"/>
    <property type="project" value="TreeGrafter"/>
</dbReference>
<reference evidence="7 8" key="1">
    <citation type="submission" date="2019-03" db="EMBL/GenBank/DDBJ databases">
        <title>Deep-cultivation of Planctomycetes and their phenomic and genomic characterization uncovers novel biology.</title>
        <authorList>
            <person name="Wiegand S."/>
            <person name="Jogler M."/>
            <person name="Boedeker C."/>
            <person name="Pinto D."/>
            <person name="Vollmers J."/>
            <person name="Rivas-Marin E."/>
            <person name="Kohn T."/>
            <person name="Peeters S.H."/>
            <person name="Heuer A."/>
            <person name="Rast P."/>
            <person name="Oberbeckmann S."/>
            <person name="Bunk B."/>
            <person name="Jeske O."/>
            <person name="Meyerdierks A."/>
            <person name="Storesund J.E."/>
            <person name="Kallscheuer N."/>
            <person name="Luecker S."/>
            <person name="Lage O.M."/>
            <person name="Pohl T."/>
            <person name="Merkel B.J."/>
            <person name="Hornburger P."/>
            <person name="Mueller R.-W."/>
            <person name="Bruemmer F."/>
            <person name="Labrenz M."/>
            <person name="Spormann A.M."/>
            <person name="Op den Camp H."/>
            <person name="Overmann J."/>
            <person name="Amann R."/>
            <person name="Jetten M.S.M."/>
            <person name="Mascher T."/>
            <person name="Medema M.H."/>
            <person name="Devos D.P."/>
            <person name="Kaster A.-K."/>
            <person name="Ovreas L."/>
            <person name="Rohde M."/>
            <person name="Galperin M.Y."/>
            <person name="Jogler C."/>
        </authorList>
    </citation>
    <scope>NUCLEOTIDE SEQUENCE [LARGE SCALE GENOMIC DNA]</scope>
    <source>
        <strain evidence="7 8">V144</strain>
    </source>
</reference>
<dbReference type="AlphaFoldDB" id="A0A517VQ20"/>
<dbReference type="RefSeq" id="WP_144981021.1">
    <property type="nucleotide sequence ID" value="NZ_CP037920.1"/>
</dbReference>
<feature type="active site" description="Cysteine sulfenic acid (-SOH) intermediate; for peroxidase activity" evidence="5">
    <location>
        <position position="50"/>
    </location>
</feature>
<evidence type="ECO:0000313" key="8">
    <source>
        <dbReference type="Proteomes" id="UP000318704"/>
    </source>
</evidence>
<evidence type="ECO:0000259" key="6">
    <source>
        <dbReference type="PROSITE" id="PS51352"/>
    </source>
</evidence>
<gene>
    <name evidence="7" type="primary">ahpC</name>
    <name evidence="7" type="ORF">V144x_05610</name>
</gene>
<evidence type="ECO:0000256" key="1">
    <source>
        <dbReference type="ARBA" id="ARBA00009796"/>
    </source>
</evidence>
<dbReference type="InterPro" id="IPR036249">
    <property type="entry name" value="Thioredoxin-like_sf"/>
</dbReference>
<dbReference type="PANTHER" id="PTHR10681">
    <property type="entry name" value="THIOREDOXIN PEROXIDASE"/>
    <property type="match status" value="1"/>
</dbReference>
<keyword evidence="7" id="KW-0575">Peroxidase</keyword>
<proteinExistence type="inferred from homology"/>
<dbReference type="KEGG" id="gaw:V144x_05610"/>
<keyword evidence="2 7" id="KW-0560">Oxidoreductase</keyword>
<evidence type="ECO:0000256" key="4">
    <source>
        <dbReference type="ARBA" id="ARBA00037420"/>
    </source>
</evidence>
<dbReference type="GO" id="GO:0005829">
    <property type="term" value="C:cytosol"/>
    <property type="evidence" value="ECO:0007669"/>
    <property type="project" value="TreeGrafter"/>
</dbReference>
<organism evidence="7 8">
    <name type="scientific">Gimesia aquarii</name>
    <dbReference type="NCBI Taxonomy" id="2527964"/>
    <lineage>
        <taxon>Bacteria</taxon>
        <taxon>Pseudomonadati</taxon>
        <taxon>Planctomycetota</taxon>
        <taxon>Planctomycetia</taxon>
        <taxon>Planctomycetales</taxon>
        <taxon>Planctomycetaceae</taxon>
        <taxon>Gimesia</taxon>
    </lineage>
</organism>
<dbReference type="Proteomes" id="UP000318704">
    <property type="component" value="Chromosome"/>
</dbReference>
<evidence type="ECO:0000256" key="3">
    <source>
        <dbReference type="ARBA" id="ARBA00032824"/>
    </source>
</evidence>
<dbReference type="InterPro" id="IPR000866">
    <property type="entry name" value="AhpC/TSA"/>
</dbReference>
<protein>
    <recommendedName>
        <fullName evidence="3">Thioredoxin peroxidase</fullName>
    </recommendedName>
</protein>
<sequence length="175" mass="19596">MTAQVMHPAPDFCLQGYDRSSDSFKDYKLEDYKGKWVCLFFYPLDFTFVCPTELVAFNEALGEFESRNCQVLTASTDSKYSHKGWCDADPQLAGLKYPMLADGTHQLSKDYGVLKEDAGIAVRGIFLIDPEGVCQWLAIHGLSVGRNVEEVVRVLDALQTGENVPCNWKKGDKTL</sequence>
<dbReference type="PIRSF" id="PIRSF000239">
    <property type="entry name" value="AHPC"/>
    <property type="match status" value="1"/>
</dbReference>
<dbReference type="GO" id="GO:0042744">
    <property type="term" value="P:hydrogen peroxide catabolic process"/>
    <property type="evidence" value="ECO:0007669"/>
    <property type="project" value="TreeGrafter"/>
</dbReference>
<feature type="domain" description="Thioredoxin" evidence="6">
    <location>
        <begin position="3"/>
        <end position="160"/>
    </location>
</feature>
<dbReference type="PANTHER" id="PTHR10681:SF128">
    <property type="entry name" value="THIOREDOXIN-DEPENDENT PEROXIDE REDUCTASE, MITOCHONDRIAL"/>
    <property type="match status" value="1"/>
</dbReference>